<dbReference type="Gene3D" id="3.30.1180.10">
    <property type="match status" value="1"/>
</dbReference>
<proteinExistence type="predicted"/>
<gene>
    <name evidence="1" type="ORF">NCTC13337_00061</name>
</gene>
<keyword evidence="2" id="KW-1185">Reference proteome</keyword>
<dbReference type="EMBL" id="UHIC01000001">
    <property type="protein sequence ID" value="SUO93112.1"/>
    <property type="molecule type" value="Genomic_DNA"/>
</dbReference>
<evidence type="ECO:0000313" key="1">
    <source>
        <dbReference type="EMBL" id="SUO93112.1"/>
    </source>
</evidence>
<sequence>MKLKPIIHFHNGKMNVIAKVRHTQNALEYLSDEVRKRLESSQKAKLFRLYAGDQALYQEFERHIRHQTNELIYAYPISPVVGAHIGLKAVGIGMWLES</sequence>
<accession>A0A380MLB9</accession>
<protein>
    <submittedName>
        <fullName evidence="1">EDD domain protein, DegV family</fullName>
    </submittedName>
</protein>
<reference evidence="1 2" key="1">
    <citation type="submission" date="2018-06" db="EMBL/GenBank/DDBJ databases">
        <authorList>
            <consortium name="Pathogen Informatics"/>
            <person name="Doyle S."/>
        </authorList>
    </citation>
    <scope>NUCLEOTIDE SEQUENCE [LARGE SCALE GENOMIC DNA]</scope>
    <source>
        <strain evidence="1 2">NCTC13337</strain>
    </source>
</reference>
<name>A0A380MLB9_9GAMM</name>
<dbReference type="AlphaFoldDB" id="A0A380MLB9"/>
<dbReference type="Pfam" id="PF02645">
    <property type="entry name" value="DegV"/>
    <property type="match status" value="1"/>
</dbReference>
<evidence type="ECO:0000313" key="2">
    <source>
        <dbReference type="Proteomes" id="UP000254601"/>
    </source>
</evidence>
<organism evidence="1 2">
    <name type="scientific">Suttonella ornithocola</name>
    <dbReference type="NCBI Taxonomy" id="279832"/>
    <lineage>
        <taxon>Bacteria</taxon>
        <taxon>Pseudomonadati</taxon>
        <taxon>Pseudomonadota</taxon>
        <taxon>Gammaproteobacteria</taxon>
        <taxon>Cardiobacteriales</taxon>
        <taxon>Cardiobacteriaceae</taxon>
        <taxon>Suttonella</taxon>
    </lineage>
</organism>
<dbReference type="SUPFAM" id="SSF82549">
    <property type="entry name" value="DAK1/DegV-like"/>
    <property type="match status" value="1"/>
</dbReference>
<dbReference type="Proteomes" id="UP000254601">
    <property type="component" value="Unassembled WGS sequence"/>
</dbReference>
<dbReference type="InterPro" id="IPR003797">
    <property type="entry name" value="DegV"/>
</dbReference>
<dbReference type="InterPro" id="IPR043168">
    <property type="entry name" value="DegV_C"/>
</dbReference>
<dbReference type="PROSITE" id="PS51482">
    <property type="entry name" value="DEGV"/>
    <property type="match status" value="1"/>
</dbReference>